<dbReference type="Proteomes" id="UP001596044">
    <property type="component" value="Unassembled WGS sequence"/>
</dbReference>
<dbReference type="InterPro" id="IPR027379">
    <property type="entry name" value="CLS_N"/>
</dbReference>
<reference evidence="16" key="1">
    <citation type="journal article" date="2019" name="Int. J. Syst. Evol. Microbiol.">
        <title>The Global Catalogue of Microorganisms (GCM) 10K type strain sequencing project: providing services to taxonomists for standard genome sequencing and annotation.</title>
        <authorList>
            <consortium name="The Broad Institute Genomics Platform"/>
            <consortium name="The Broad Institute Genome Sequencing Center for Infectious Disease"/>
            <person name="Wu L."/>
            <person name="Ma J."/>
        </authorList>
    </citation>
    <scope>NUCLEOTIDE SEQUENCE [LARGE SCALE GENOMIC DNA]</scope>
    <source>
        <strain evidence="16">KACC 11904</strain>
    </source>
</reference>
<evidence type="ECO:0000256" key="5">
    <source>
        <dbReference type="ARBA" id="ARBA00022692"/>
    </source>
</evidence>
<comment type="function">
    <text evidence="12">Catalyzes the reversible phosphatidyl group transfer from one phosphatidylglycerol molecule to another to form cardiolipin (CL) (diphosphatidylglycerol) and glycerol.</text>
</comment>
<dbReference type="SMART" id="SM00155">
    <property type="entry name" value="PLDc"/>
    <property type="match status" value="2"/>
</dbReference>
<organism evidence="15 16">
    <name type="scientific">Paenibacillus aestuarii</name>
    <dbReference type="NCBI Taxonomy" id="516965"/>
    <lineage>
        <taxon>Bacteria</taxon>
        <taxon>Bacillati</taxon>
        <taxon>Bacillota</taxon>
        <taxon>Bacilli</taxon>
        <taxon>Bacillales</taxon>
        <taxon>Paenibacillaceae</taxon>
        <taxon>Paenibacillus</taxon>
    </lineage>
</organism>
<evidence type="ECO:0000256" key="12">
    <source>
        <dbReference type="HAMAP-Rule" id="MF_01916"/>
    </source>
</evidence>
<sequence length="478" mass="54697">MIWVLIVLVLFVFQTATILIGEYRRPAKTVAWLLVMFIFPVIGFIMYYFLAKEYSQRKIVRRKGHGKPKGKRHPASDAIPVLEEDEPLESGKYDLYEDARLCGFLCNIPGSPLTERNQVEVLTNAEPTYASMLAAIDEAKDHIHFEFYTIRHDATGRLFQEALIRKAQEGVKIRVIYDGIGSYQLSNAYINKLKQAGIEVQSFLPPLIAFFDKRLNYRNHRKIVIVDGKVGFLGGINIGNEYVGKDPKLGFWRDTHLKLSGDAVYYLQQTFLTDWLFVSGQRVSGESLFPEHHQPEDSLVQVIASGPDAQWDAIQEMFFAGIVAARKRVYLTTPYFIPDPSITMALKTAVISGADVRMILPYKADSRIVQYATRSYLLELMQAGVRIYLYRKGFMHAKVMLIDHTMATVGTANMDMRSFFSNFELNAVLFNHDVIARLEADFLQDLKDCEELKLAEFEKRSRWEKGKEVLARMLSPLF</sequence>
<feature type="active site" evidence="12">
    <location>
        <position position="220"/>
    </location>
</feature>
<evidence type="ECO:0000313" key="16">
    <source>
        <dbReference type="Proteomes" id="UP001596044"/>
    </source>
</evidence>
<gene>
    <name evidence="15" type="primary">cls</name>
    <name evidence="15" type="ORF">ACFPOG_01325</name>
</gene>
<name>A0ABW0K0I4_9BACL</name>
<keyword evidence="9 12" id="KW-0472">Membrane</keyword>
<keyword evidence="4 12" id="KW-0808">Transferase</keyword>
<keyword evidence="3 12" id="KW-0444">Lipid biosynthesis</keyword>
<evidence type="ECO:0000256" key="1">
    <source>
        <dbReference type="ARBA" id="ARBA00004651"/>
    </source>
</evidence>
<feature type="active site" evidence="12">
    <location>
        <position position="403"/>
    </location>
</feature>
<comment type="subcellular location">
    <subcellularLocation>
        <location evidence="1 12">Cell membrane</location>
        <topology evidence="1 12">Multi-pass membrane protein</topology>
    </subcellularLocation>
</comment>
<evidence type="ECO:0000256" key="11">
    <source>
        <dbReference type="ARBA" id="ARBA00023264"/>
    </source>
</evidence>
<feature type="active site" evidence="12">
    <location>
        <position position="227"/>
    </location>
</feature>
<feature type="domain" description="PLD phosphodiesterase" evidence="14">
    <location>
        <begin position="391"/>
        <end position="418"/>
    </location>
</feature>
<comment type="similarity">
    <text evidence="12">Belongs to the phospholipase D family. Cardiolipin synthase subfamily.</text>
</comment>
<feature type="active site" evidence="12">
    <location>
        <position position="398"/>
    </location>
</feature>
<evidence type="ECO:0000256" key="9">
    <source>
        <dbReference type="ARBA" id="ARBA00023136"/>
    </source>
</evidence>
<keyword evidence="5 12" id="KW-0812">Transmembrane</keyword>
<evidence type="ECO:0000256" key="3">
    <source>
        <dbReference type="ARBA" id="ARBA00022516"/>
    </source>
</evidence>
<accession>A0ABW0K0I4</accession>
<evidence type="ECO:0000259" key="14">
    <source>
        <dbReference type="PROSITE" id="PS50035"/>
    </source>
</evidence>
<dbReference type="EC" id="2.7.8.-" evidence="12 13"/>
<comment type="caution">
    <text evidence="12">Lacks conserved residue(s) required for the propagation of feature annotation.</text>
</comment>
<keyword evidence="16" id="KW-1185">Reference proteome</keyword>
<dbReference type="PANTHER" id="PTHR21248:SF20">
    <property type="entry name" value="CARDIOLIPIN SYNTHASE YWIE-RELATED"/>
    <property type="match status" value="1"/>
</dbReference>
<dbReference type="InterPro" id="IPR001736">
    <property type="entry name" value="PLipase_D/transphosphatidylase"/>
</dbReference>
<evidence type="ECO:0000256" key="2">
    <source>
        <dbReference type="ARBA" id="ARBA00022475"/>
    </source>
</evidence>
<evidence type="ECO:0000256" key="7">
    <source>
        <dbReference type="ARBA" id="ARBA00022989"/>
    </source>
</evidence>
<feature type="active site" evidence="12">
    <location>
        <position position="396"/>
    </location>
</feature>
<keyword evidence="2 12" id="KW-1003">Cell membrane</keyword>
<dbReference type="Gene3D" id="3.30.870.10">
    <property type="entry name" value="Endonuclease Chain A"/>
    <property type="match status" value="2"/>
</dbReference>
<protein>
    <recommendedName>
        <fullName evidence="12 13">Cardiolipin synthase</fullName>
        <shortName evidence="12">CL synthase</shortName>
        <ecNumber evidence="12 13">2.7.8.-</ecNumber>
    </recommendedName>
</protein>
<evidence type="ECO:0000256" key="4">
    <source>
        <dbReference type="ARBA" id="ARBA00022679"/>
    </source>
</evidence>
<evidence type="ECO:0000256" key="13">
    <source>
        <dbReference type="NCBIfam" id="TIGR04265"/>
    </source>
</evidence>
<keyword evidence="8 12" id="KW-0443">Lipid metabolism</keyword>
<keyword evidence="6" id="KW-0677">Repeat</keyword>
<dbReference type="Pfam" id="PF13091">
    <property type="entry name" value="PLDc_2"/>
    <property type="match status" value="2"/>
</dbReference>
<dbReference type="PROSITE" id="PS50035">
    <property type="entry name" value="PLD"/>
    <property type="match status" value="2"/>
</dbReference>
<dbReference type="EMBL" id="JBHSMJ010000004">
    <property type="protein sequence ID" value="MFC5446890.1"/>
    <property type="molecule type" value="Genomic_DNA"/>
</dbReference>
<evidence type="ECO:0000256" key="8">
    <source>
        <dbReference type="ARBA" id="ARBA00023098"/>
    </source>
</evidence>
<dbReference type="NCBIfam" id="TIGR04265">
    <property type="entry name" value="bac_cardiolipin"/>
    <property type="match status" value="1"/>
</dbReference>
<feature type="domain" description="PLD phosphodiesterase" evidence="14">
    <location>
        <begin position="215"/>
        <end position="242"/>
    </location>
</feature>
<dbReference type="Pfam" id="PF13396">
    <property type="entry name" value="PLDc_N"/>
    <property type="match status" value="1"/>
</dbReference>
<keyword evidence="10 12" id="KW-0594">Phospholipid biosynthesis</keyword>
<proteinExistence type="inferred from homology"/>
<evidence type="ECO:0000256" key="6">
    <source>
        <dbReference type="ARBA" id="ARBA00022737"/>
    </source>
</evidence>
<dbReference type="SUPFAM" id="SSF56024">
    <property type="entry name" value="Phospholipase D/nuclease"/>
    <property type="match status" value="2"/>
</dbReference>
<dbReference type="InterPro" id="IPR025202">
    <property type="entry name" value="PLD-like_dom"/>
</dbReference>
<dbReference type="PANTHER" id="PTHR21248">
    <property type="entry name" value="CARDIOLIPIN SYNTHASE"/>
    <property type="match status" value="1"/>
</dbReference>
<feature type="transmembrane region" description="Helical" evidence="12">
    <location>
        <begin position="31"/>
        <end position="51"/>
    </location>
</feature>
<dbReference type="RefSeq" id="WP_270880419.1">
    <property type="nucleotide sequence ID" value="NZ_JAQFVF010000033.1"/>
</dbReference>
<dbReference type="CDD" id="cd09112">
    <property type="entry name" value="PLDc_CLS_2"/>
    <property type="match status" value="1"/>
</dbReference>
<dbReference type="InterPro" id="IPR022924">
    <property type="entry name" value="Cardiolipin_synthase"/>
</dbReference>
<dbReference type="CDD" id="cd09110">
    <property type="entry name" value="PLDc_CLS_1"/>
    <property type="match status" value="1"/>
</dbReference>
<dbReference type="InterPro" id="IPR030874">
    <property type="entry name" value="Cardiolipin_synth_Firmi"/>
</dbReference>
<feature type="active site" evidence="12">
    <location>
        <position position="222"/>
    </location>
</feature>
<comment type="caution">
    <text evidence="15">The sequence shown here is derived from an EMBL/GenBank/DDBJ whole genome shotgun (WGS) entry which is preliminary data.</text>
</comment>
<comment type="catalytic activity">
    <reaction evidence="12">
        <text>2 a 1,2-diacyl-sn-glycero-3-phospho-(1'-sn-glycerol) = a cardiolipin + glycerol</text>
        <dbReference type="Rhea" id="RHEA:31451"/>
        <dbReference type="ChEBI" id="CHEBI:17754"/>
        <dbReference type="ChEBI" id="CHEBI:62237"/>
        <dbReference type="ChEBI" id="CHEBI:64716"/>
    </reaction>
</comment>
<keyword evidence="11 12" id="KW-1208">Phospholipid metabolism</keyword>
<keyword evidence="7 12" id="KW-1133">Transmembrane helix</keyword>
<dbReference type="HAMAP" id="MF_01916">
    <property type="entry name" value="Cardiolipin_synth_Cls"/>
    <property type="match status" value="1"/>
</dbReference>
<evidence type="ECO:0000256" key="10">
    <source>
        <dbReference type="ARBA" id="ARBA00023209"/>
    </source>
</evidence>
<evidence type="ECO:0000313" key="15">
    <source>
        <dbReference type="EMBL" id="MFC5446890.1"/>
    </source>
</evidence>